<dbReference type="EMBL" id="NBCO01000042">
    <property type="protein sequence ID" value="ORC84670.1"/>
    <property type="molecule type" value="Genomic_DNA"/>
</dbReference>
<evidence type="ECO:0000313" key="4">
    <source>
        <dbReference type="Proteomes" id="UP000192257"/>
    </source>
</evidence>
<dbReference type="AlphaFoldDB" id="A0A1X0NKN6"/>
<keyword evidence="3" id="KW-0647">Proteasome</keyword>
<dbReference type="GeneID" id="39989719"/>
<name>A0A1X0NKN6_9TRYP</name>
<proteinExistence type="predicted"/>
<feature type="compositionally biased region" description="Basic and acidic residues" evidence="1">
    <location>
        <begin position="166"/>
        <end position="175"/>
    </location>
</feature>
<protein>
    <submittedName>
        <fullName evidence="3">Proteasome activator protein PA26</fullName>
    </submittedName>
</protein>
<dbReference type="VEuPathDB" id="TriTrypDB:TM35_000421280"/>
<feature type="domain" description="Proteasome activator PA28 C-terminal" evidence="2">
    <location>
        <begin position="63"/>
        <end position="124"/>
    </location>
</feature>
<dbReference type="Pfam" id="PF02252">
    <property type="entry name" value="PA28_C"/>
    <property type="match status" value="1"/>
</dbReference>
<evidence type="ECO:0000256" key="1">
    <source>
        <dbReference type="SAM" id="MobiDB-lite"/>
    </source>
</evidence>
<reference evidence="3 4" key="1">
    <citation type="submission" date="2017-03" db="EMBL/GenBank/DDBJ databases">
        <title>An alternative strategy for trypanosome survival in the mammalian bloodstream revealed through genome and transcriptome analysis of the ubiquitous bovine parasite Trypanosoma (Megatrypanum) theileri.</title>
        <authorList>
            <person name="Kelly S."/>
            <person name="Ivens A."/>
            <person name="Mott A."/>
            <person name="O'Neill E."/>
            <person name="Emms D."/>
            <person name="Macleod O."/>
            <person name="Voorheis P."/>
            <person name="Matthews J."/>
            <person name="Matthews K."/>
            <person name="Carrington M."/>
        </authorList>
    </citation>
    <scope>NUCLEOTIDE SEQUENCE [LARGE SCALE GENOMIC DNA]</scope>
    <source>
        <strain evidence="3">Edinburgh</strain>
    </source>
</reference>
<dbReference type="GO" id="GO:0008537">
    <property type="term" value="C:proteasome activator complex"/>
    <property type="evidence" value="ECO:0007669"/>
    <property type="project" value="InterPro"/>
</dbReference>
<dbReference type="InterPro" id="IPR036997">
    <property type="entry name" value="PA28_C_sf"/>
</dbReference>
<evidence type="ECO:0000259" key="2">
    <source>
        <dbReference type="Pfam" id="PF02252"/>
    </source>
</evidence>
<gene>
    <name evidence="3" type="ORF">TM35_000421280</name>
</gene>
<dbReference type="OrthoDB" id="244716at2759"/>
<dbReference type="RefSeq" id="XP_028878736.1">
    <property type="nucleotide sequence ID" value="XM_029029939.1"/>
</dbReference>
<keyword evidence="4" id="KW-1185">Reference proteome</keyword>
<dbReference type="InterPro" id="IPR036252">
    <property type="entry name" value="Proteasome_activ_sf"/>
</dbReference>
<comment type="caution">
    <text evidence="3">The sequence shown here is derived from an EMBL/GenBank/DDBJ whole genome shotgun (WGS) entry which is preliminary data.</text>
</comment>
<evidence type="ECO:0000313" key="3">
    <source>
        <dbReference type="EMBL" id="ORC84670.1"/>
    </source>
</evidence>
<dbReference type="Proteomes" id="UP000192257">
    <property type="component" value="Unassembled WGS sequence"/>
</dbReference>
<organism evidence="3 4">
    <name type="scientific">Trypanosoma theileri</name>
    <dbReference type="NCBI Taxonomy" id="67003"/>
    <lineage>
        <taxon>Eukaryota</taxon>
        <taxon>Discoba</taxon>
        <taxon>Euglenozoa</taxon>
        <taxon>Kinetoplastea</taxon>
        <taxon>Metakinetoplastina</taxon>
        <taxon>Trypanosomatida</taxon>
        <taxon>Trypanosomatidae</taxon>
        <taxon>Trypanosoma</taxon>
    </lineage>
</organism>
<feature type="region of interest" description="Disordered" evidence="1">
    <location>
        <begin position="166"/>
        <end position="193"/>
    </location>
</feature>
<accession>A0A1X0NKN6</accession>
<sequence>MPPKRLVYAQSLRDAFTETDSCAAVENWATVTISRLEQLVQRVAAKRASIQQSLYTRANAEHTPEEVVALLQEYQSICHCVFSEAELIRTVIAIRIPELKEEDNLGVVVQHAVLKMLDELQNKTIGGGGGDKNSGGGVASAAGMYSLRDYLSTRGGLEDKLLGKAEENNKDKSKDNNNNNNNNNEGEKAMGSKSPSLVLELKQVDADTLLKVELAGTQLTSTLRAFVNAYALNWKKLIQPRTGNDHMVS</sequence>
<dbReference type="InterPro" id="IPR003186">
    <property type="entry name" value="PA28_C"/>
</dbReference>
<dbReference type="SUPFAM" id="SSF47216">
    <property type="entry name" value="Proteasome activator"/>
    <property type="match status" value="1"/>
</dbReference>
<dbReference type="Gene3D" id="1.20.120.180">
    <property type="entry name" value="Proteasome activator pa28, C-terminal domain"/>
    <property type="match status" value="1"/>
</dbReference>